<evidence type="ECO:0000313" key="2">
    <source>
        <dbReference type="EMBL" id="CAE5967642.1"/>
    </source>
</evidence>
<dbReference type="NCBIfam" id="TIGR01640">
    <property type="entry name" value="F_box_assoc_1"/>
    <property type="match status" value="1"/>
</dbReference>
<dbReference type="Pfam" id="PF00646">
    <property type="entry name" value="F-box"/>
    <property type="match status" value="1"/>
</dbReference>
<dbReference type="PROSITE" id="PS50181">
    <property type="entry name" value="FBOX"/>
    <property type="match status" value="1"/>
</dbReference>
<dbReference type="InterPro" id="IPR001810">
    <property type="entry name" value="F-box_dom"/>
</dbReference>
<dbReference type="InterPro" id="IPR017451">
    <property type="entry name" value="F-box-assoc_interact_dom"/>
</dbReference>
<accession>A0A8S1ZVK1</accession>
<organism evidence="2 3">
    <name type="scientific">Arabidopsis arenosa</name>
    <name type="common">Sand rock-cress</name>
    <name type="synonym">Cardaminopsis arenosa</name>
    <dbReference type="NCBI Taxonomy" id="38785"/>
    <lineage>
        <taxon>Eukaryota</taxon>
        <taxon>Viridiplantae</taxon>
        <taxon>Streptophyta</taxon>
        <taxon>Embryophyta</taxon>
        <taxon>Tracheophyta</taxon>
        <taxon>Spermatophyta</taxon>
        <taxon>Magnoliopsida</taxon>
        <taxon>eudicotyledons</taxon>
        <taxon>Gunneridae</taxon>
        <taxon>Pentapetalae</taxon>
        <taxon>rosids</taxon>
        <taxon>malvids</taxon>
        <taxon>Brassicales</taxon>
        <taxon>Brassicaceae</taxon>
        <taxon>Camelineae</taxon>
        <taxon>Arabidopsis</taxon>
    </lineage>
</organism>
<protein>
    <recommendedName>
        <fullName evidence="1">F-box domain-containing protein</fullName>
    </recommendedName>
</protein>
<gene>
    <name evidence="2" type="ORF">AARE701A_LOCUS7462</name>
</gene>
<reference evidence="2" key="1">
    <citation type="submission" date="2021-01" db="EMBL/GenBank/DDBJ databases">
        <authorList>
            <person name="Bezrukov I."/>
        </authorList>
    </citation>
    <scope>NUCLEOTIDE SEQUENCE</scope>
</reference>
<dbReference type="InterPro" id="IPR006527">
    <property type="entry name" value="F-box-assoc_dom_typ1"/>
</dbReference>
<evidence type="ECO:0000259" key="1">
    <source>
        <dbReference type="PROSITE" id="PS50181"/>
    </source>
</evidence>
<dbReference type="InterPro" id="IPR036047">
    <property type="entry name" value="F-box-like_dom_sf"/>
</dbReference>
<proteinExistence type="predicted"/>
<evidence type="ECO:0000313" key="3">
    <source>
        <dbReference type="Proteomes" id="UP000682877"/>
    </source>
</evidence>
<dbReference type="PANTHER" id="PTHR47993:SF385">
    <property type="entry name" value="F-BOX ASSOCIATED UBIQUITINATION EFFECTOR FAMILY PROTEIN-RELATED"/>
    <property type="match status" value="1"/>
</dbReference>
<dbReference type="Proteomes" id="UP000682877">
    <property type="component" value="Chromosome 3"/>
</dbReference>
<dbReference type="PANTHER" id="PTHR47993">
    <property type="entry name" value="OS09G0372900 PROTEIN-RELATED"/>
    <property type="match status" value="1"/>
</dbReference>
<dbReference type="EMBL" id="LR999453">
    <property type="protein sequence ID" value="CAE5967642.1"/>
    <property type="molecule type" value="Genomic_DNA"/>
</dbReference>
<dbReference type="AlphaFoldDB" id="A0A8S1ZVK1"/>
<dbReference type="SUPFAM" id="SSF81383">
    <property type="entry name" value="F-box domain"/>
    <property type="match status" value="1"/>
</dbReference>
<dbReference type="Pfam" id="PF07734">
    <property type="entry name" value="FBA_1"/>
    <property type="match status" value="1"/>
</dbReference>
<dbReference type="InterPro" id="IPR050233">
    <property type="entry name" value="A_thaliana_F-box"/>
</dbReference>
<sequence length="409" mass="46978">MASGKLPWELEEEILSRLPPRSLVRFRSVCKHWNDLFNDKRFVNNHLARARPQFIILTESNIYSIDTIGLGGVDPTIEVNKLASELHFEAKKSTYTRITACDGLLFRHFWMQGDTIWNPCLRQVGLIEYEYEDRDFHLLGVGYDTTKPEKGYKILGYFDRLRRVTDAYQKGHLRFAIYECASHSFKFIDSLDWPMLAGLGEYVSLNGNLYWTSYNEETREYFLGSFDFSTEISMRFCLPPCGKHVSGSLHKLVLTVFKGDRFALLKQSRISRNTEVWVTKEKINNSNKDDVVWLNLMTLSIPNFPSLFNQFSGIRYFIYDKTLIMCCGADQTGVACIFIARGDMCKKIQIGSGFDHFSHCVYLPNLISVPSEFKSVQKKTLIMCCGDGETGAACIYMVRGGMYVQEDSD</sequence>
<feature type="domain" description="F-box" evidence="1">
    <location>
        <begin position="1"/>
        <end position="46"/>
    </location>
</feature>
<dbReference type="CDD" id="cd22157">
    <property type="entry name" value="F-box_AtFBW1-like"/>
    <property type="match status" value="1"/>
</dbReference>
<dbReference type="SMART" id="SM00256">
    <property type="entry name" value="FBOX"/>
    <property type="match status" value="1"/>
</dbReference>
<dbReference type="Gene3D" id="1.20.1280.50">
    <property type="match status" value="1"/>
</dbReference>
<keyword evidence="3" id="KW-1185">Reference proteome</keyword>
<name>A0A8S1ZVK1_ARAAE</name>